<dbReference type="EMBL" id="FLUV01001132">
    <property type="protein sequence ID" value="SBW22456.1"/>
    <property type="molecule type" value="Genomic_DNA"/>
</dbReference>
<dbReference type="SUPFAM" id="SSF50800">
    <property type="entry name" value="PK beta-barrel domain-like"/>
    <property type="match status" value="1"/>
</dbReference>
<dbReference type="Pfam" id="PF03475">
    <property type="entry name" value="YiiM_3-alpha"/>
    <property type="match status" value="1"/>
</dbReference>
<dbReference type="PROSITE" id="PS51340">
    <property type="entry name" value="MOSC"/>
    <property type="match status" value="1"/>
</dbReference>
<dbReference type="GO" id="GO:0030151">
    <property type="term" value="F:molybdenum ion binding"/>
    <property type="evidence" value="ECO:0007669"/>
    <property type="project" value="InterPro"/>
</dbReference>
<dbReference type="PANTHER" id="PTHR30212">
    <property type="entry name" value="PROTEIN YIIM"/>
    <property type="match status" value="1"/>
</dbReference>
<dbReference type="InterPro" id="IPR005163">
    <property type="entry name" value="Tri_helical_YiiM-like"/>
</dbReference>
<gene>
    <name evidence="2" type="ORF">FDG2_2667</name>
</gene>
<accession>A0A1C3NY33</accession>
<proteinExistence type="predicted"/>
<name>A0A1C3NY33_9ACTN</name>
<dbReference type="Pfam" id="PF03473">
    <property type="entry name" value="MOSC"/>
    <property type="match status" value="1"/>
</dbReference>
<evidence type="ECO:0000259" key="1">
    <source>
        <dbReference type="PROSITE" id="PS51340"/>
    </source>
</evidence>
<feature type="domain" description="MOSC" evidence="1">
    <location>
        <begin position="35"/>
        <end position="169"/>
    </location>
</feature>
<dbReference type="Proteomes" id="UP000199013">
    <property type="component" value="Unassembled WGS sequence"/>
</dbReference>
<protein>
    <recommendedName>
        <fullName evidence="1">MOSC domain-containing protein</fullName>
    </recommendedName>
</protein>
<sequence>MTNETLTGLLESISRGTVKDFQHGKVVVPSAFVKEPIPGAVWLGVLGILGDEHAYKHHGGPDLAVCVYSKEYYPWWQEKVPAILPPAAAFGENFTVSGLLDDAVCLGDQFEVGGAIIKVTQPRLPCFKIARRHGVPLAAVWMQRESITGYLCSVVQEGYVQAGQVINLIEREATPTTVRNANRILYLDKDDKQGAKRLLEFQGLPADIRKKLLRRLEKD</sequence>
<dbReference type="InterPro" id="IPR011037">
    <property type="entry name" value="Pyrv_Knase-like_insert_dom_sf"/>
</dbReference>
<dbReference type="AlphaFoldDB" id="A0A1C3NY33"/>
<reference evidence="3" key="1">
    <citation type="submission" date="2016-02" db="EMBL/GenBank/DDBJ databases">
        <authorList>
            <person name="Wibberg D."/>
        </authorList>
    </citation>
    <scope>NUCLEOTIDE SEQUENCE [LARGE SCALE GENOMIC DNA]</scope>
</reference>
<dbReference type="InterPro" id="IPR052353">
    <property type="entry name" value="Benzoxazolinone_Detox_Enz"/>
</dbReference>
<dbReference type="PANTHER" id="PTHR30212:SF2">
    <property type="entry name" value="PROTEIN YIIM"/>
    <property type="match status" value="1"/>
</dbReference>
<dbReference type="InterPro" id="IPR005302">
    <property type="entry name" value="MoCF_Sase_C"/>
</dbReference>
<organism evidence="2 3">
    <name type="scientific">Candidatus Protofrankia californiensis</name>
    <dbReference type="NCBI Taxonomy" id="1839754"/>
    <lineage>
        <taxon>Bacteria</taxon>
        <taxon>Bacillati</taxon>
        <taxon>Actinomycetota</taxon>
        <taxon>Actinomycetes</taxon>
        <taxon>Frankiales</taxon>
        <taxon>Frankiaceae</taxon>
        <taxon>Protofrankia</taxon>
    </lineage>
</organism>
<dbReference type="Gene3D" id="2.40.33.20">
    <property type="entry name" value="PK beta-barrel domain-like"/>
    <property type="match status" value="1"/>
</dbReference>
<keyword evidence="3" id="KW-1185">Reference proteome</keyword>
<evidence type="ECO:0000313" key="2">
    <source>
        <dbReference type="EMBL" id="SBW22456.1"/>
    </source>
</evidence>
<dbReference type="GO" id="GO:0030170">
    <property type="term" value="F:pyridoxal phosphate binding"/>
    <property type="evidence" value="ECO:0007669"/>
    <property type="project" value="InterPro"/>
</dbReference>
<dbReference type="GO" id="GO:0003824">
    <property type="term" value="F:catalytic activity"/>
    <property type="evidence" value="ECO:0007669"/>
    <property type="project" value="InterPro"/>
</dbReference>
<evidence type="ECO:0000313" key="3">
    <source>
        <dbReference type="Proteomes" id="UP000199013"/>
    </source>
</evidence>